<dbReference type="SUPFAM" id="SSF140931">
    <property type="entry name" value="Fic-like"/>
    <property type="match status" value="1"/>
</dbReference>
<dbReference type="Gene3D" id="1.10.3290.10">
    <property type="entry name" value="Fido-like domain"/>
    <property type="match status" value="1"/>
</dbReference>
<comment type="caution">
    <text evidence="1">The sequence shown here is derived from an EMBL/GenBank/DDBJ whole genome shotgun (WGS) entry which is preliminary data.</text>
</comment>
<accession>A0A261G6G6</accession>
<proteinExistence type="predicted"/>
<evidence type="ECO:0000313" key="1">
    <source>
        <dbReference type="EMBL" id="OZG67019.1"/>
    </source>
</evidence>
<protein>
    <submittedName>
        <fullName evidence="1">Cell filamentation protein Fic</fullName>
    </submittedName>
</protein>
<dbReference type="RefSeq" id="WP_094693455.1">
    <property type="nucleotide sequence ID" value="NZ_JBDNOR010000001.1"/>
</dbReference>
<sequence length="144" mass="15865">MRVADIIVVNNLKRAWEFLCEHVDEAVDWSFVSHYNTIIGIGSIANPDKLRTIPVRIGGTDWTPNVPTIESARACIGDASLLHDPESRAVVIFLAISRGQWFANGNKRTLLMVANHCLINAGVGIFSVAPRVEARFYTAFACVL</sequence>
<name>A0A261G6G6_9BIFI</name>
<gene>
    <name evidence="1" type="ORF">BAQU_1091</name>
</gene>
<dbReference type="AlphaFoldDB" id="A0A261G6G6"/>
<evidence type="ECO:0000313" key="2">
    <source>
        <dbReference type="Proteomes" id="UP000216451"/>
    </source>
</evidence>
<reference evidence="1 2" key="1">
    <citation type="journal article" date="2017" name="BMC Genomics">
        <title>Comparative genomic and phylogenomic analyses of the Bifidobacteriaceae family.</title>
        <authorList>
            <person name="Lugli G.A."/>
            <person name="Milani C."/>
            <person name="Turroni F."/>
            <person name="Duranti S."/>
            <person name="Mancabelli L."/>
            <person name="Mangifesta M."/>
            <person name="Ferrario C."/>
            <person name="Modesto M."/>
            <person name="Mattarelli P."/>
            <person name="Jiri K."/>
            <person name="van Sinderen D."/>
            <person name="Ventura M."/>
        </authorList>
    </citation>
    <scope>NUCLEOTIDE SEQUENCE [LARGE SCALE GENOMIC DNA]</scope>
    <source>
        <strain evidence="1 2">LMG 28769</strain>
    </source>
</reference>
<dbReference type="Proteomes" id="UP000216451">
    <property type="component" value="Unassembled WGS sequence"/>
</dbReference>
<keyword evidence="2" id="KW-1185">Reference proteome</keyword>
<organism evidence="1 2">
    <name type="scientific">Bifidobacterium aquikefiri</name>
    <dbReference type="NCBI Taxonomy" id="1653207"/>
    <lineage>
        <taxon>Bacteria</taxon>
        <taxon>Bacillati</taxon>
        <taxon>Actinomycetota</taxon>
        <taxon>Actinomycetes</taxon>
        <taxon>Bifidobacteriales</taxon>
        <taxon>Bifidobacteriaceae</taxon>
        <taxon>Bifidobacterium</taxon>
    </lineage>
</organism>
<dbReference type="InterPro" id="IPR036597">
    <property type="entry name" value="Fido-like_dom_sf"/>
</dbReference>
<dbReference type="EMBL" id="MWXA01000005">
    <property type="protein sequence ID" value="OZG67019.1"/>
    <property type="molecule type" value="Genomic_DNA"/>
</dbReference>